<feature type="domain" description="Carboxymuconolactone decarboxylase-like" evidence="1">
    <location>
        <begin position="7"/>
        <end position="43"/>
    </location>
</feature>
<reference evidence="3" key="1">
    <citation type="journal article" date="2019" name="Int. J. Syst. Evol. Microbiol.">
        <title>The Global Catalogue of Microorganisms (GCM) 10K type strain sequencing project: providing services to taxonomists for standard genome sequencing and annotation.</title>
        <authorList>
            <consortium name="The Broad Institute Genomics Platform"/>
            <consortium name="The Broad Institute Genome Sequencing Center for Infectious Disease"/>
            <person name="Wu L."/>
            <person name="Ma J."/>
        </authorList>
    </citation>
    <scope>NUCLEOTIDE SEQUENCE [LARGE SCALE GENOMIC DNA]</scope>
    <source>
        <strain evidence="3">JCM 12165</strain>
    </source>
</reference>
<dbReference type="InterPro" id="IPR029032">
    <property type="entry name" value="AhpD-like"/>
</dbReference>
<organism evidence="2 3">
    <name type="scientific">Pseudonocardia aurantiaca</name>
    <dbReference type="NCBI Taxonomy" id="75290"/>
    <lineage>
        <taxon>Bacteria</taxon>
        <taxon>Bacillati</taxon>
        <taxon>Actinomycetota</taxon>
        <taxon>Actinomycetes</taxon>
        <taxon>Pseudonocardiales</taxon>
        <taxon>Pseudonocardiaceae</taxon>
        <taxon>Pseudonocardia</taxon>
    </lineage>
</organism>
<dbReference type="Proteomes" id="UP001597145">
    <property type="component" value="Unassembled WGS sequence"/>
</dbReference>
<sequence length="70" mass="7891">MRRLGGRNAKKSGETEERLWSVAAWREAPYFSEAERAALALAEYVTRISDRQRADAVPDDVWDEAASYSG</sequence>
<dbReference type="RefSeq" id="WP_343974927.1">
    <property type="nucleotide sequence ID" value="NZ_BAAAJG010000008.1"/>
</dbReference>
<dbReference type="Pfam" id="PF02627">
    <property type="entry name" value="CMD"/>
    <property type="match status" value="1"/>
</dbReference>
<protein>
    <submittedName>
        <fullName evidence="2">Carboxymuconolactone decarboxylase family protein</fullName>
    </submittedName>
</protein>
<name>A0ABW4FJA8_9PSEU</name>
<dbReference type="Gene3D" id="1.20.1290.10">
    <property type="entry name" value="AhpD-like"/>
    <property type="match status" value="1"/>
</dbReference>
<evidence type="ECO:0000313" key="2">
    <source>
        <dbReference type="EMBL" id="MFD1529072.1"/>
    </source>
</evidence>
<keyword evidence="3" id="KW-1185">Reference proteome</keyword>
<evidence type="ECO:0000259" key="1">
    <source>
        <dbReference type="Pfam" id="PF02627"/>
    </source>
</evidence>
<dbReference type="SUPFAM" id="SSF69118">
    <property type="entry name" value="AhpD-like"/>
    <property type="match status" value="1"/>
</dbReference>
<accession>A0ABW4FJA8</accession>
<proteinExistence type="predicted"/>
<comment type="caution">
    <text evidence="2">The sequence shown here is derived from an EMBL/GenBank/DDBJ whole genome shotgun (WGS) entry which is preliminary data.</text>
</comment>
<dbReference type="InterPro" id="IPR003779">
    <property type="entry name" value="CMD-like"/>
</dbReference>
<dbReference type="EMBL" id="JBHUCP010000004">
    <property type="protein sequence ID" value="MFD1529072.1"/>
    <property type="molecule type" value="Genomic_DNA"/>
</dbReference>
<evidence type="ECO:0000313" key="3">
    <source>
        <dbReference type="Proteomes" id="UP001597145"/>
    </source>
</evidence>
<gene>
    <name evidence="2" type="ORF">ACFSCY_06435</name>
</gene>